<dbReference type="EMBL" id="JBBNAF010000012">
    <property type="protein sequence ID" value="KAK9093247.1"/>
    <property type="molecule type" value="Genomic_DNA"/>
</dbReference>
<dbReference type="Proteomes" id="UP001420932">
    <property type="component" value="Unassembled WGS sequence"/>
</dbReference>
<sequence length="88" mass="9664">MSKTHFFLGPCYILVGILIFPGPARIDAHVKAVKEEAALKLLRKRQAARLALEEGNGNKIASGCPRLEMINLGYCKKITDISLVLLSK</sequence>
<keyword evidence="2" id="KW-1185">Reference proteome</keyword>
<evidence type="ECO:0000313" key="1">
    <source>
        <dbReference type="EMBL" id="KAK9093247.1"/>
    </source>
</evidence>
<comment type="caution">
    <text evidence="1">The sequence shown here is derived from an EMBL/GenBank/DDBJ whole genome shotgun (WGS) entry which is preliminary data.</text>
</comment>
<protein>
    <submittedName>
        <fullName evidence="1">Uncharacterized protein</fullName>
    </submittedName>
</protein>
<dbReference type="AlphaFoldDB" id="A0AAP0EK88"/>
<gene>
    <name evidence="1" type="ORF">Syun_028158</name>
</gene>
<accession>A0AAP0EK88</accession>
<proteinExistence type="predicted"/>
<evidence type="ECO:0000313" key="2">
    <source>
        <dbReference type="Proteomes" id="UP001420932"/>
    </source>
</evidence>
<name>A0AAP0EK88_9MAGN</name>
<organism evidence="1 2">
    <name type="scientific">Stephania yunnanensis</name>
    <dbReference type="NCBI Taxonomy" id="152371"/>
    <lineage>
        <taxon>Eukaryota</taxon>
        <taxon>Viridiplantae</taxon>
        <taxon>Streptophyta</taxon>
        <taxon>Embryophyta</taxon>
        <taxon>Tracheophyta</taxon>
        <taxon>Spermatophyta</taxon>
        <taxon>Magnoliopsida</taxon>
        <taxon>Ranunculales</taxon>
        <taxon>Menispermaceae</taxon>
        <taxon>Menispermoideae</taxon>
        <taxon>Cissampelideae</taxon>
        <taxon>Stephania</taxon>
    </lineage>
</organism>
<reference evidence="1 2" key="1">
    <citation type="submission" date="2024-01" db="EMBL/GenBank/DDBJ databases">
        <title>Genome assemblies of Stephania.</title>
        <authorList>
            <person name="Yang L."/>
        </authorList>
    </citation>
    <scope>NUCLEOTIDE SEQUENCE [LARGE SCALE GENOMIC DNA]</scope>
    <source>
        <strain evidence="1">YNDBR</strain>
        <tissue evidence="1">Leaf</tissue>
    </source>
</reference>